<feature type="transmembrane region" description="Helical" evidence="5">
    <location>
        <begin position="77"/>
        <end position="94"/>
    </location>
</feature>
<gene>
    <name evidence="6" type="primary">ycf33</name>
    <name evidence="6" type="ORF">MA16_Dca008196</name>
</gene>
<comment type="subcellular location">
    <subcellularLocation>
        <location evidence="1">Plastid</location>
    </subcellularLocation>
</comment>
<organism evidence="6 7">
    <name type="scientific">Dendrobium catenatum</name>
    <dbReference type="NCBI Taxonomy" id="906689"/>
    <lineage>
        <taxon>Eukaryota</taxon>
        <taxon>Viridiplantae</taxon>
        <taxon>Streptophyta</taxon>
        <taxon>Embryophyta</taxon>
        <taxon>Tracheophyta</taxon>
        <taxon>Spermatophyta</taxon>
        <taxon>Magnoliopsida</taxon>
        <taxon>Liliopsida</taxon>
        <taxon>Asparagales</taxon>
        <taxon>Orchidaceae</taxon>
        <taxon>Epidendroideae</taxon>
        <taxon>Malaxideae</taxon>
        <taxon>Dendrobiinae</taxon>
        <taxon>Dendrobium</taxon>
    </lineage>
</organism>
<comment type="similarity">
    <text evidence="2">Belongs to the ycf33 family.</text>
</comment>
<evidence type="ECO:0000256" key="3">
    <source>
        <dbReference type="ARBA" id="ARBA00021584"/>
    </source>
</evidence>
<keyword evidence="7" id="KW-1185">Reference proteome</keyword>
<dbReference type="GO" id="GO:0009536">
    <property type="term" value="C:plastid"/>
    <property type="evidence" value="ECO:0007669"/>
    <property type="project" value="UniProtKB-SubCell"/>
</dbReference>
<evidence type="ECO:0000256" key="4">
    <source>
        <dbReference type="ARBA" id="ARBA00022640"/>
    </source>
</evidence>
<evidence type="ECO:0000256" key="5">
    <source>
        <dbReference type="SAM" id="Phobius"/>
    </source>
</evidence>
<keyword evidence="5" id="KW-0472">Membrane</keyword>
<evidence type="ECO:0000256" key="2">
    <source>
        <dbReference type="ARBA" id="ARBA00010985"/>
    </source>
</evidence>
<reference evidence="6 7" key="1">
    <citation type="journal article" date="2016" name="Sci. Rep.">
        <title>The Dendrobium catenatum Lindl. genome sequence provides insights into polysaccharide synthase, floral development and adaptive evolution.</title>
        <authorList>
            <person name="Zhang G.Q."/>
            <person name="Xu Q."/>
            <person name="Bian C."/>
            <person name="Tsai W.C."/>
            <person name="Yeh C.M."/>
            <person name="Liu K.W."/>
            <person name="Yoshida K."/>
            <person name="Zhang L.S."/>
            <person name="Chang S.B."/>
            <person name="Chen F."/>
            <person name="Shi Y."/>
            <person name="Su Y.Y."/>
            <person name="Zhang Y.Q."/>
            <person name="Chen L.J."/>
            <person name="Yin Y."/>
            <person name="Lin M."/>
            <person name="Huang H."/>
            <person name="Deng H."/>
            <person name="Wang Z.W."/>
            <person name="Zhu S.L."/>
            <person name="Zhao X."/>
            <person name="Deng C."/>
            <person name="Niu S.C."/>
            <person name="Huang J."/>
            <person name="Wang M."/>
            <person name="Liu G.H."/>
            <person name="Yang H.J."/>
            <person name="Xiao X.J."/>
            <person name="Hsiao Y.Y."/>
            <person name="Wu W.L."/>
            <person name="Chen Y.Y."/>
            <person name="Mitsuda N."/>
            <person name="Ohme-Takagi M."/>
            <person name="Luo Y.B."/>
            <person name="Van de Peer Y."/>
            <person name="Liu Z.J."/>
        </authorList>
    </citation>
    <scope>NUCLEOTIDE SEQUENCE [LARGE SCALE GENOMIC DNA]</scope>
    <source>
        <tissue evidence="6">The whole plant</tissue>
    </source>
</reference>
<dbReference type="Proteomes" id="UP000233837">
    <property type="component" value="Unassembled WGS sequence"/>
</dbReference>
<dbReference type="AlphaFoldDB" id="A0A2I0XA70"/>
<evidence type="ECO:0000256" key="1">
    <source>
        <dbReference type="ARBA" id="ARBA00004474"/>
    </source>
</evidence>
<dbReference type="EMBL" id="KZ502032">
    <property type="protein sequence ID" value="PKU84786.1"/>
    <property type="molecule type" value="Genomic_DNA"/>
</dbReference>
<protein>
    <recommendedName>
        <fullName evidence="3">Uncharacterized protein ycf33</fullName>
    </recommendedName>
</protein>
<dbReference type="PANTHER" id="PTHR36049">
    <property type="entry name" value="TRANSMEMBRANE PROTEIN"/>
    <property type="match status" value="1"/>
</dbReference>
<keyword evidence="4" id="KW-0934">Plastid</keyword>
<sequence>MKVCSFQLRPHLHISSLHGGQFQTLKLLPPYLKLKPSVRTTTINLHSLKKLFSSNPEKKITKMEFLQKDSSIELRRLLLFGGFSFAFALLLLGFDGQQDAMALGPEGPLVEEFWDNVRRYGLYFITVSTGALYTILQPIFELLKNPITAILIIIVVVGSFYLLTQVLSAMVGVSEFSYQYGY</sequence>
<evidence type="ECO:0000313" key="7">
    <source>
        <dbReference type="Proteomes" id="UP000233837"/>
    </source>
</evidence>
<feature type="transmembrane region" description="Helical" evidence="5">
    <location>
        <begin position="120"/>
        <end position="140"/>
    </location>
</feature>
<name>A0A2I0XA70_9ASPA</name>
<dbReference type="InterPro" id="IPR008470">
    <property type="entry name" value="Uncharacterised_Ycf33"/>
</dbReference>
<proteinExistence type="inferred from homology"/>
<dbReference type="OrthoDB" id="1900844at2759"/>
<dbReference type="PANTHER" id="PTHR36049:SF3">
    <property type="match status" value="1"/>
</dbReference>
<dbReference type="Pfam" id="PF05421">
    <property type="entry name" value="DUF751"/>
    <property type="match status" value="1"/>
</dbReference>
<feature type="transmembrane region" description="Helical" evidence="5">
    <location>
        <begin position="147"/>
        <end position="173"/>
    </location>
</feature>
<evidence type="ECO:0000313" key="6">
    <source>
        <dbReference type="EMBL" id="PKU84786.1"/>
    </source>
</evidence>
<keyword evidence="5" id="KW-0812">Transmembrane</keyword>
<keyword evidence="5" id="KW-1133">Transmembrane helix</keyword>
<accession>A0A2I0XA70</accession>
<reference evidence="6 7" key="2">
    <citation type="journal article" date="2017" name="Nature">
        <title>The Apostasia genome and the evolution of orchids.</title>
        <authorList>
            <person name="Zhang G.Q."/>
            <person name="Liu K.W."/>
            <person name="Li Z."/>
            <person name="Lohaus R."/>
            <person name="Hsiao Y.Y."/>
            <person name="Niu S.C."/>
            <person name="Wang J.Y."/>
            <person name="Lin Y.C."/>
            <person name="Xu Q."/>
            <person name="Chen L.J."/>
            <person name="Yoshida K."/>
            <person name="Fujiwara S."/>
            <person name="Wang Z.W."/>
            <person name="Zhang Y.Q."/>
            <person name="Mitsuda N."/>
            <person name="Wang M."/>
            <person name="Liu G.H."/>
            <person name="Pecoraro L."/>
            <person name="Huang H.X."/>
            <person name="Xiao X.J."/>
            <person name="Lin M."/>
            <person name="Wu X.Y."/>
            <person name="Wu W.L."/>
            <person name="Chen Y.Y."/>
            <person name="Chang S.B."/>
            <person name="Sakamoto S."/>
            <person name="Ohme-Takagi M."/>
            <person name="Yagi M."/>
            <person name="Zeng S.J."/>
            <person name="Shen C.Y."/>
            <person name="Yeh C.M."/>
            <person name="Luo Y.B."/>
            <person name="Tsai W.C."/>
            <person name="Van de Peer Y."/>
            <person name="Liu Z.J."/>
        </authorList>
    </citation>
    <scope>NUCLEOTIDE SEQUENCE [LARGE SCALE GENOMIC DNA]</scope>
    <source>
        <tissue evidence="6">The whole plant</tissue>
    </source>
</reference>